<dbReference type="Proteomes" id="UP000324897">
    <property type="component" value="Chromosome 1"/>
</dbReference>
<protein>
    <submittedName>
        <fullName evidence="2">Uncharacterized protein</fullName>
    </submittedName>
</protein>
<keyword evidence="1" id="KW-0812">Transmembrane</keyword>
<dbReference type="EMBL" id="RWGY01000011">
    <property type="protein sequence ID" value="TVU33071.1"/>
    <property type="molecule type" value="Genomic_DNA"/>
</dbReference>
<dbReference type="AlphaFoldDB" id="A0A5J9VC70"/>
<sequence length="140" mass="15539">MFSCGKVVHRSRGDPRALAFVTFSYLDLVLLLCCLWWHERADPGSKLSHRLKMVIWLLTVALTSVFAYRVAAVMLATYAAVLWVVALVSAAGGGVRYLFVREADVTSLRTVMQKRGTASTRQGAPRPSMRTLRTLLLSLP</sequence>
<keyword evidence="3" id="KW-1185">Reference proteome</keyword>
<evidence type="ECO:0000256" key="1">
    <source>
        <dbReference type="SAM" id="Phobius"/>
    </source>
</evidence>
<name>A0A5J9VC70_9POAL</name>
<dbReference type="InterPro" id="IPR045501">
    <property type="entry name" value="DUF6490"/>
</dbReference>
<feature type="transmembrane region" description="Helical" evidence="1">
    <location>
        <begin position="50"/>
        <end position="71"/>
    </location>
</feature>
<feature type="transmembrane region" description="Helical" evidence="1">
    <location>
        <begin position="17"/>
        <end position="38"/>
    </location>
</feature>
<feature type="non-terminal residue" evidence="2">
    <location>
        <position position="1"/>
    </location>
</feature>
<gene>
    <name evidence="2" type="ORF">EJB05_24856</name>
</gene>
<keyword evidence="1" id="KW-1133">Transmembrane helix</keyword>
<comment type="caution">
    <text evidence="2">The sequence shown here is derived from an EMBL/GenBank/DDBJ whole genome shotgun (WGS) entry which is preliminary data.</text>
</comment>
<keyword evidence="1" id="KW-0472">Membrane</keyword>
<dbReference type="PANTHER" id="PTHR46610:SF6">
    <property type="entry name" value="OS06G0147100 PROTEIN"/>
    <property type="match status" value="1"/>
</dbReference>
<feature type="transmembrane region" description="Helical" evidence="1">
    <location>
        <begin position="77"/>
        <end position="99"/>
    </location>
</feature>
<dbReference type="Gramene" id="TVU33071">
    <property type="protein sequence ID" value="TVU33071"/>
    <property type="gene ID" value="EJB05_24856"/>
</dbReference>
<organism evidence="2 3">
    <name type="scientific">Eragrostis curvula</name>
    <name type="common">weeping love grass</name>
    <dbReference type="NCBI Taxonomy" id="38414"/>
    <lineage>
        <taxon>Eukaryota</taxon>
        <taxon>Viridiplantae</taxon>
        <taxon>Streptophyta</taxon>
        <taxon>Embryophyta</taxon>
        <taxon>Tracheophyta</taxon>
        <taxon>Spermatophyta</taxon>
        <taxon>Magnoliopsida</taxon>
        <taxon>Liliopsida</taxon>
        <taxon>Poales</taxon>
        <taxon>Poaceae</taxon>
        <taxon>PACMAD clade</taxon>
        <taxon>Chloridoideae</taxon>
        <taxon>Eragrostideae</taxon>
        <taxon>Eragrostidinae</taxon>
        <taxon>Eragrostis</taxon>
    </lineage>
</organism>
<accession>A0A5J9VC70</accession>
<evidence type="ECO:0000313" key="3">
    <source>
        <dbReference type="Proteomes" id="UP000324897"/>
    </source>
</evidence>
<evidence type="ECO:0000313" key="2">
    <source>
        <dbReference type="EMBL" id="TVU33071.1"/>
    </source>
</evidence>
<reference evidence="2 3" key="1">
    <citation type="journal article" date="2019" name="Sci. Rep.">
        <title>A high-quality genome of Eragrostis curvula grass provides insights into Poaceae evolution and supports new strategies to enhance forage quality.</title>
        <authorList>
            <person name="Carballo J."/>
            <person name="Santos B.A.C.M."/>
            <person name="Zappacosta D."/>
            <person name="Garbus I."/>
            <person name="Selva J.P."/>
            <person name="Gallo C.A."/>
            <person name="Diaz A."/>
            <person name="Albertini E."/>
            <person name="Caccamo M."/>
            <person name="Echenique V."/>
        </authorList>
    </citation>
    <scope>NUCLEOTIDE SEQUENCE [LARGE SCALE GENOMIC DNA]</scope>
    <source>
        <strain evidence="3">cv. Victoria</strain>
        <tissue evidence="2">Leaf</tissue>
    </source>
</reference>
<dbReference type="Pfam" id="PF20100">
    <property type="entry name" value="DUF6490"/>
    <property type="match status" value="1"/>
</dbReference>
<proteinExistence type="predicted"/>
<dbReference type="PANTHER" id="PTHR46610">
    <property type="entry name" value="OS05G0181300 PROTEIN"/>
    <property type="match status" value="1"/>
</dbReference>